<comment type="caution">
    <text evidence="2">The sequence shown here is derived from an EMBL/GenBank/DDBJ whole genome shotgun (WGS) entry which is preliminary data.</text>
</comment>
<keyword evidence="1" id="KW-0472">Membrane</keyword>
<dbReference type="RefSeq" id="WP_379955231.1">
    <property type="nucleotide sequence ID" value="NZ_JAUYVI010000003.1"/>
</dbReference>
<reference evidence="3" key="1">
    <citation type="submission" date="2023-08" db="EMBL/GenBank/DDBJ databases">
        <title>Rhodospirillaceae gen. nov., a novel taxon isolated from the Yangtze River Yuezi River estuary sludge.</title>
        <authorList>
            <person name="Ruan L."/>
        </authorList>
    </citation>
    <scope>NUCLEOTIDE SEQUENCE [LARGE SCALE GENOMIC DNA]</scope>
    <source>
        <strain evidence="3">R-7</strain>
    </source>
</reference>
<keyword evidence="3" id="KW-1185">Reference proteome</keyword>
<dbReference type="EMBL" id="JAUYVI010000003">
    <property type="protein sequence ID" value="MDQ7247796.1"/>
    <property type="molecule type" value="Genomic_DNA"/>
</dbReference>
<sequence>MTDLAQPQRKSLWIPALFIGLMLLVVAVNGTMMFFAESTFSGLDNDKAYQEGIEYNAILKEAAASAALGWTAKTTVTPSTAGQHLAVTVTDKNGQPVLGLTLNAHLVRPVSTALDQRLTLRAEGAGIYGADVVLPAPGNWELRLSAAEGATDWQNVQRIFVK</sequence>
<proteinExistence type="predicted"/>
<accession>A0ABU0YL96</accession>
<keyword evidence="1" id="KW-1133">Transmembrane helix</keyword>
<evidence type="ECO:0000313" key="3">
    <source>
        <dbReference type="Proteomes" id="UP001230156"/>
    </source>
</evidence>
<evidence type="ECO:0000256" key="1">
    <source>
        <dbReference type="SAM" id="Phobius"/>
    </source>
</evidence>
<evidence type="ECO:0000313" key="2">
    <source>
        <dbReference type="EMBL" id="MDQ7247796.1"/>
    </source>
</evidence>
<dbReference type="InterPro" id="IPR008620">
    <property type="entry name" value="FixH"/>
</dbReference>
<gene>
    <name evidence="2" type="ORF">Q8A70_08970</name>
</gene>
<dbReference type="Proteomes" id="UP001230156">
    <property type="component" value="Unassembled WGS sequence"/>
</dbReference>
<feature type="transmembrane region" description="Helical" evidence="1">
    <location>
        <begin position="12"/>
        <end position="36"/>
    </location>
</feature>
<dbReference type="Pfam" id="PF05751">
    <property type="entry name" value="FixH"/>
    <property type="match status" value="1"/>
</dbReference>
<organism evidence="2 3">
    <name type="scientific">Dongia sedimenti</name>
    <dbReference type="NCBI Taxonomy" id="3064282"/>
    <lineage>
        <taxon>Bacteria</taxon>
        <taxon>Pseudomonadati</taxon>
        <taxon>Pseudomonadota</taxon>
        <taxon>Alphaproteobacteria</taxon>
        <taxon>Rhodospirillales</taxon>
        <taxon>Dongiaceae</taxon>
        <taxon>Dongia</taxon>
    </lineage>
</organism>
<keyword evidence="1" id="KW-0812">Transmembrane</keyword>
<protein>
    <submittedName>
        <fullName evidence="2">FixH family protein</fullName>
    </submittedName>
</protein>
<name>A0ABU0YL96_9PROT</name>